<reference evidence="2" key="1">
    <citation type="submission" date="2022-01" db="EMBL/GenBank/DDBJ databases">
        <authorList>
            <person name="King R."/>
        </authorList>
    </citation>
    <scope>NUCLEOTIDE SEQUENCE</scope>
</reference>
<keyword evidence="1" id="KW-0472">Membrane</keyword>
<sequence>MMTKRFFFCMSLKNGAWIMTASNMLYGVSSLLSAAIALENYQDEEDRLNLIMTILLGVFNIFVGGVMIYALIKGNERTVLLYILLEMVNLFIITVFSAINIFEYKSLTRSASLTGLCIGCVLLWYGLYCMVSFYNELEEYNKTTIKSGLIEYSATNGTTGLEPVMFPEKAIDSTAV</sequence>
<evidence type="ECO:0000313" key="2">
    <source>
        <dbReference type="EMBL" id="CAH1098616.1"/>
    </source>
</evidence>
<gene>
    <name evidence="2" type="ORF">PSYICH_LOCUS1422</name>
</gene>
<accession>A0A9P0G5E0</accession>
<keyword evidence="1" id="KW-0812">Transmembrane</keyword>
<feature type="transmembrane region" description="Helical" evidence="1">
    <location>
        <begin position="79"/>
        <end position="101"/>
    </location>
</feature>
<name>A0A9P0G5E0_9CUCU</name>
<feature type="transmembrane region" description="Helical" evidence="1">
    <location>
        <begin position="47"/>
        <end position="72"/>
    </location>
</feature>
<evidence type="ECO:0000313" key="3">
    <source>
        <dbReference type="Proteomes" id="UP001153636"/>
    </source>
</evidence>
<proteinExistence type="predicted"/>
<dbReference type="AlphaFoldDB" id="A0A9P0G5E0"/>
<keyword evidence="3" id="KW-1185">Reference proteome</keyword>
<protein>
    <submittedName>
        <fullName evidence="2">Uncharacterized protein</fullName>
    </submittedName>
</protein>
<organism evidence="2 3">
    <name type="scientific">Psylliodes chrysocephalus</name>
    <dbReference type="NCBI Taxonomy" id="3402493"/>
    <lineage>
        <taxon>Eukaryota</taxon>
        <taxon>Metazoa</taxon>
        <taxon>Ecdysozoa</taxon>
        <taxon>Arthropoda</taxon>
        <taxon>Hexapoda</taxon>
        <taxon>Insecta</taxon>
        <taxon>Pterygota</taxon>
        <taxon>Neoptera</taxon>
        <taxon>Endopterygota</taxon>
        <taxon>Coleoptera</taxon>
        <taxon>Polyphaga</taxon>
        <taxon>Cucujiformia</taxon>
        <taxon>Chrysomeloidea</taxon>
        <taxon>Chrysomelidae</taxon>
        <taxon>Galerucinae</taxon>
        <taxon>Alticini</taxon>
        <taxon>Psylliodes</taxon>
    </lineage>
</organism>
<dbReference type="Proteomes" id="UP001153636">
    <property type="component" value="Chromosome 1"/>
</dbReference>
<feature type="transmembrane region" description="Helical" evidence="1">
    <location>
        <begin position="113"/>
        <end position="134"/>
    </location>
</feature>
<keyword evidence="1" id="KW-1133">Transmembrane helix</keyword>
<dbReference type="EMBL" id="OV651813">
    <property type="protein sequence ID" value="CAH1098616.1"/>
    <property type="molecule type" value="Genomic_DNA"/>
</dbReference>
<evidence type="ECO:0000256" key="1">
    <source>
        <dbReference type="SAM" id="Phobius"/>
    </source>
</evidence>
<dbReference type="OrthoDB" id="6727744at2759"/>